<dbReference type="Gene3D" id="1.20.58.80">
    <property type="entry name" value="Phosphotransferase system, lactose/cellobiose-type IIA subunit"/>
    <property type="match status" value="1"/>
</dbReference>
<organism evidence="2 3">
    <name type="scientific">Peltaster fructicola</name>
    <dbReference type="NCBI Taxonomy" id="286661"/>
    <lineage>
        <taxon>Eukaryota</taxon>
        <taxon>Fungi</taxon>
        <taxon>Dikarya</taxon>
        <taxon>Ascomycota</taxon>
        <taxon>Pezizomycotina</taxon>
        <taxon>Dothideomycetes</taxon>
        <taxon>Dothideomycetes incertae sedis</taxon>
        <taxon>Peltaster</taxon>
    </lineage>
</organism>
<evidence type="ECO:0000313" key="2">
    <source>
        <dbReference type="EMBL" id="QIX00837.1"/>
    </source>
</evidence>
<feature type="compositionally biased region" description="Polar residues" evidence="1">
    <location>
        <begin position="154"/>
        <end position="165"/>
    </location>
</feature>
<evidence type="ECO:0000313" key="3">
    <source>
        <dbReference type="Proteomes" id="UP000503462"/>
    </source>
</evidence>
<proteinExistence type="predicted"/>
<dbReference type="PANTHER" id="PTHR40130:SF1">
    <property type="entry name" value="SPINDLE POLE BODY-ASSOCIATED PROTEIN CUT12 DOMAIN-CONTAINING PROTEIN"/>
    <property type="match status" value="1"/>
</dbReference>
<feature type="region of interest" description="Disordered" evidence="1">
    <location>
        <begin position="143"/>
        <end position="174"/>
    </location>
</feature>
<dbReference type="EMBL" id="CP051142">
    <property type="protein sequence ID" value="QIX00837.1"/>
    <property type="molecule type" value="Genomic_DNA"/>
</dbReference>
<dbReference type="PANTHER" id="PTHR40130">
    <property type="entry name" value="EXPRESSED PROTEIN"/>
    <property type="match status" value="1"/>
</dbReference>
<dbReference type="AlphaFoldDB" id="A0A6H0Y1H6"/>
<dbReference type="OrthoDB" id="3197614at2759"/>
<keyword evidence="3" id="KW-1185">Reference proteome</keyword>
<feature type="compositionally biased region" description="Basic and acidic residues" evidence="1">
    <location>
        <begin position="446"/>
        <end position="462"/>
    </location>
</feature>
<evidence type="ECO:0000256" key="1">
    <source>
        <dbReference type="SAM" id="MobiDB-lite"/>
    </source>
</evidence>
<accession>A0A6H0Y1H6</accession>
<feature type="region of interest" description="Disordered" evidence="1">
    <location>
        <begin position="446"/>
        <end position="471"/>
    </location>
</feature>
<protein>
    <submittedName>
        <fullName evidence="2">Uncharacterized protein</fullName>
    </submittedName>
</protein>
<name>A0A6H0Y1H6_9PEZI</name>
<feature type="region of interest" description="Disordered" evidence="1">
    <location>
        <begin position="307"/>
        <end position="355"/>
    </location>
</feature>
<gene>
    <name evidence="2" type="ORF">AMS68_006354</name>
</gene>
<reference evidence="2 3" key="1">
    <citation type="journal article" date="2016" name="Sci. Rep.">
        <title>Peltaster fructicola genome reveals evolution from an invasive phytopathogen to an ectophytic parasite.</title>
        <authorList>
            <person name="Xu C."/>
            <person name="Chen H."/>
            <person name="Gleason M.L."/>
            <person name="Xu J.R."/>
            <person name="Liu H."/>
            <person name="Zhang R."/>
            <person name="Sun G."/>
        </authorList>
    </citation>
    <scope>NUCLEOTIDE SEQUENCE [LARGE SCALE GENOMIC DNA]</scope>
    <source>
        <strain evidence="2 3">LNHT1506</strain>
    </source>
</reference>
<sequence>MAESATLTSAHNHVRRAGLETSTANWKIAADEHKQAAVDFAKTSRTTGDREALRILQLLEAQHRKLAQIINTRDVLPPGQPARELEHAVEPVALTTASKSGAVKWEESTPRVSKILTQVQATPRIKSAIRESSPSLAREIASRRGIPQPGAPSTAAQARTRQLSPESARRAVTTPGVRIPSSIMDSQSFVTKPDPLHSGNDDGFTSFYNNLTTGTMSKLTSVLAYAGLPLSTEEPEMPAKSSRRTVKASADPDVKKIYSKAALEAIEDDHKQRGLHGQAFGPAESFYVVQTGGGTLSYADIAKAQAQSSPIGGDDEESFVDAHEAQPSSPRHSRSSDKPQRVGFGKSRTAEELELENTTLKQTLEQLASRLANFEAHAQDASMAALTQSIVSLRQSSAVDAGTQERIKQLERRIEQQAEQRDKLEELAKKQEKKIRAYHSKWEEIKQNAREKEKTKRERQGIDEEEPVPDA</sequence>
<dbReference type="Proteomes" id="UP000503462">
    <property type="component" value="Chromosome 4"/>
</dbReference>